<comment type="caution">
    <text evidence="1">The sequence shown here is derived from an EMBL/GenBank/DDBJ whole genome shotgun (WGS) entry which is preliminary data.</text>
</comment>
<evidence type="ECO:0000313" key="1">
    <source>
        <dbReference type="EMBL" id="KAJ7570780.1"/>
    </source>
</evidence>
<accession>A0ACC2EWC1</accession>
<keyword evidence="2" id="KW-1185">Reference proteome</keyword>
<name>A0ACC2EWC1_DIPCM</name>
<sequence length="157" mass="17866">MRRATEDESILPLIHYTDPRLPGGSAQRLQSLSQWTVTSAIKDSILINFGQHGLATCLHSLQVKYVNPITHLCVVRCSRDEYQRVWCAISFITTIENVQVIFNLLDLSGNVRPCREAAAKYDELKLKLLVQRSGIQLPVEQVERARLHLKKIEMIDA</sequence>
<organism evidence="1 2">
    <name type="scientific">Diphasiastrum complanatum</name>
    <name type="common">Issler's clubmoss</name>
    <name type="synonym">Lycopodium complanatum</name>
    <dbReference type="NCBI Taxonomy" id="34168"/>
    <lineage>
        <taxon>Eukaryota</taxon>
        <taxon>Viridiplantae</taxon>
        <taxon>Streptophyta</taxon>
        <taxon>Embryophyta</taxon>
        <taxon>Tracheophyta</taxon>
        <taxon>Lycopodiopsida</taxon>
        <taxon>Lycopodiales</taxon>
        <taxon>Lycopodiaceae</taxon>
        <taxon>Lycopodioideae</taxon>
        <taxon>Diphasiastrum</taxon>
    </lineage>
</organism>
<dbReference type="EMBL" id="CM055092">
    <property type="protein sequence ID" value="KAJ7570780.1"/>
    <property type="molecule type" value="Genomic_DNA"/>
</dbReference>
<proteinExistence type="predicted"/>
<reference evidence="2" key="1">
    <citation type="journal article" date="2024" name="Proc. Natl. Acad. Sci. U.S.A.">
        <title>Extraordinary preservation of gene collinearity over three hundred million years revealed in homosporous lycophytes.</title>
        <authorList>
            <person name="Li C."/>
            <person name="Wickell D."/>
            <person name="Kuo L.Y."/>
            <person name="Chen X."/>
            <person name="Nie B."/>
            <person name="Liao X."/>
            <person name="Peng D."/>
            <person name="Ji J."/>
            <person name="Jenkins J."/>
            <person name="Williams M."/>
            <person name="Shu S."/>
            <person name="Plott C."/>
            <person name="Barry K."/>
            <person name="Rajasekar S."/>
            <person name="Grimwood J."/>
            <person name="Han X."/>
            <person name="Sun S."/>
            <person name="Hou Z."/>
            <person name="He W."/>
            <person name="Dai G."/>
            <person name="Sun C."/>
            <person name="Schmutz J."/>
            <person name="Leebens-Mack J.H."/>
            <person name="Li F.W."/>
            <person name="Wang L."/>
        </authorList>
    </citation>
    <scope>NUCLEOTIDE SEQUENCE [LARGE SCALE GENOMIC DNA]</scope>
    <source>
        <strain evidence="2">cv. PW_Plant_1</strain>
    </source>
</reference>
<evidence type="ECO:0000313" key="2">
    <source>
        <dbReference type="Proteomes" id="UP001162992"/>
    </source>
</evidence>
<protein>
    <submittedName>
        <fullName evidence="1">Uncharacterized protein</fullName>
    </submittedName>
</protein>
<dbReference type="Proteomes" id="UP001162992">
    <property type="component" value="Chromosome 1"/>
</dbReference>
<gene>
    <name evidence="1" type="ORF">O6H91_01G135000</name>
</gene>